<dbReference type="AlphaFoldDB" id="A0A3B4ZRQ7"/>
<accession>A0A3B4ZRQ7</accession>
<evidence type="ECO:0000256" key="5">
    <source>
        <dbReference type="ARBA" id="ARBA00043266"/>
    </source>
</evidence>
<dbReference type="SUPFAM" id="SSF48726">
    <property type="entry name" value="Immunoglobulin"/>
    <property type="match status" value="1"/>
</dbReference>
<dbReference type="Pfam" id="PF07686">
    <property type="entry name" value="V-set"/>
    <property type="match status" value="1"/>
</dbReference>
<organism evidence="7">
    <name type="scientific">Stegastes partitus</name>
    <name type="common">bicolor damselfish</name>
    <dbReference type="NCBI Taxonomy" id="144197"/>
    <lineage>
        <taxon>Eukaryota</taxon>
        <taxon>Metazoa</taxon>
        <taxon>Chordata</taxon>
        <taxon>Craniata</taxon>
        <taxon>Vertebrata</taxon>
        <taxon>Euteleostomi</taxon>
        <taxon>Actinopterygii</taxon>
        <taxon>Neopterygii</taxon>
        <taxon>Teleostei</taxon>
        <taxon>Neoteleostei</taxon>
        <taxon>Acanthomorphata</taxon>
        <taxon>Ovalentaria</taxon>
        <taxon>Pomacentridae</taxon>
        <taxon>Stegastes</taxon>
    </lineage>
</organism>
<dbReference type="Ensembl" id="ENSSPAT00000009054.1">
    <property type="protein sequence ID" value="ENSSPAP00000008894.1"/>
    <property type="gene ID" value="ENSSPAG00000006777.1"/>
</dbReference>
<keyword evidence="1" id="KW-0732">Signal</keyword>
<sequence>STKLIESSLSQISVLKCKGEDKVTQSPEVVIAAERDTVTLDCTFKTSDTNPYVFWYKQEVNGFPKYILQRYTYGDDNAPDFHKDRFDAKLNKTSVPLKIQKLQLSDSAVYYCALRPTVTGNSKTLYKNLWSKDDRTLNYIHSRETHFVKALISVKIRDRREPTLHWENMQTSHRKIPGVLAGTPTAKMTKNKKNQQQKHSTSLKKKQKNIRIRIRKVLLSSTFSHTRNLTLCCFSA</sequence>
<dbReference type="STRING" id="144197.ENSSPAP00000008894"/>
<evidence type="ECO:0000259" key="6">
    <source>
        <dbReference type="PROSITE" id="PS50835"/>
    </source>
</evidence>
<dbReference type="PROSITE" id="PS50835">
    <property type="entry name" value="IG_LIKE"/>
    <property type="match status" value="1"/>
</dbReference>
<dbReference type="PANTHER" id="PTHR19367:SF18">
    <property type="entry name" value="T CELL RECEPTOR ALPHA VARIABLE 16"/>
    <property type="match status" value="1"/>
</dbReference>
<dbReference type="GO" id="GO:0002250">
    <property type="term" value="P:adaptive immune response"/>
    <property type="evidence" value="ECO:0007669"/>
    <property type="project" value="UniProtKB-KW"/>
</dbReference>
<dbReference type="InterPro" id="IPR013106">
    <property type="entry name" value="Ig_V-set"/>
</dbReference>
<protein>
    <recommendedName>
        <fullName evidence="6">Ig-like domain-containing protein</fullName>
    </recommendedName>
</protein>
<feature type="domain" description="Ig-like" evidence="6">
    <location>
        <begin position="21"/>
        <end position="126"/>
    </location>
</feature>
<evidence type="ECO:0000313" key="7">
    <source>
        <dbReference type="Ensembl" id="ENSSPAP00000008894.1"/>
    </source>
</evidence>
<reference evidence="7" key="1">
    <citation type="submission" date="2023-09" db="UniProtKB">
        <authorList>
            <consortium name="Ensembl"/>
        </authorList>
    </citation>
    <scope>IDENTIFICATION</scope>
</reference>
<dbReference type="SMART" id="SM00409">
    <property type="entry name" value="IG"/>
    <property type="match status" value="1"/>
</dbReference>
<keyword evidence="5" id="KW-0391">Immunity</keyword>
<evidence type="ECO:0000256" key="2">
    <source>
        <dbReference type="ARBA" id="ARBA00023130"/>
    </source>
</evidence>
<dbReference type="GeneTree" id="ENSGT01030000234557"/>
<dbReference type="GO" id="GO:0042101">
    <property type="term" value="C:T cell receptor complex"/>
    <property type="evidence" value="ECO:0007669"/>
    <property type="project" value="UniProtKB-KW"/>
</dbReference>
<dbReference type="InterPro" id="IPR036179">
    <property type="entry name" value="Ig-like_dom_sf"/>
</dbReference>
<evidence type="ECO:0000256" key="1">
    <source>
        <dbReference type="ARBA" id="ARBA00022729"/>
    </source>
</evidence>
<evidence type="ECO:0000256" key="4">
    <source>
        <dbReference type="ARBA" id="ARBA00023319"/>
    </source>
</evidence>
<dbReference type="InterPro" id="IPR013783">
    <property type="entry name" value="Ig-like_fold"/>
</dbReference>
<keyword evidence="2" id="KW-1064">Adaptive immunity</keyword>
<keyword evidence="3" id="KW-0675">Receptor</keyword>
<name>A0A3B4ZRQ7_9TELE</name>
<dbReference type="Gene3D" id="2.60.40.10">
    <property type="entry name" value="Immunoglobulins"/>
    <property type="match status" value="1"/>
</dbReference>
<evidence type="ECO:0000256" key="3">
    <source>
        <dbReference type="ARBA" id="ARBA00023170"/>
    </source>
</evidence>
<dbReference type="InterPro" id="IPR007110">
    <property type="entry name" value="Ig-like_dom"/>
</dbReference>
<keyword evidence="5" id="KW-1279">T cell receptor</keyword>
<proteinExistence type="predicted"/>
<dbReference type="InterPro" id="IPR003599">
    <property type="entry name" value="Ig_sub"/>
</dbReference>
<dbReference type="SMART" id="SM00406">
    <property type="entry name" value="IGv"/>
    <property type="match status" value="1"/>
</dbReference>
<keyword evidence="4" id="KW-0393">Immunoglobulin domain</keyword>
<dbReference type="PANTHER" id="PTHR19367">
    <property type="entry name" value="T-CELL RECEPTOR ALPHA CHAIN V REGION"/>
    <property type="match status" value="1"/>
</dbReference>
<dbReference type="InterPro" id="IPR051287">
    <property type="entry name" value="TCR_variable_region"/>
</dbReference>